<feature type="compositionally biased region" description="Polar residues" evidence="1">
    <location>
        <begin position="281"/>
        <end position="303"/>
    </location>
</feature>
<reference evidence="3" key="1">
    <citation type="submission" date="2024-06" db="EMBL/GenBank/DDBJ databases">
        <title>Multi-omics analyses provide insights into the biosynthesis of the anticancer antibiotic pleurotin in Hohenbuehelia grisea.</title>
        <authorList>
            <person name="Weaver J.A."/>
            <person name="Alberti F."/>
        </authorList>
    </citation>
    <scope>NUCLEOTIDE SEQUENCE [LARGE SCALE GENOMIC DNA]</scope>
    <source>
        <strain evidence="3">T-177</strain>
    </source>
</reference>
<feature type="region of interest" description="Disordered" evidence="1">
    <location>
        <begin position="230"/>
        <end position="326"/>
    </location>
</feature>
<dbReference type="Proteomes" id="UP001556367">
    <property type="component" value="Unassembled WGS sequence"/>
</dbReference>
<name>A0ABR3JCH5_9AGAR</name>
<protein>
    <recommendedName>
        <fullName evidence="4">Origin recognition complex subunit 6</fullName>
    </recommendedName>
</protein>
<feature type="compositionally biased region" description="Low complexity" evidence="1">
    <location>
        <begin position="369"/>
        <end position="382"/>
    </location>
</feature>
<feature type="compositionally biased region" description="Basic residues" evidence="1">
    <location>
        <begin position="345"/>
        <end position="354"/>
    </location>
</feature>
<keyword evidence="3" id="KW-1185">Reference proteome</keyword>
<feature type="compositionally biased region" description="Basic and acidic residues" evidence="1">
    <location>
        <begin position="269"/>
        <end position="280"/>
    </location>
</feature>
<gene>
    <name evidence="2" type="ORF">HGRIS_004642</name>
</gene>
<comment type="caution">
    <text evidence="2">The sequence shown here is derived from an EMBL/GenBank/DDBJ whole genome shotgun (WGS) entry which is preliminary data.</text>
</comment>
<organism evidence="2 3">
    <name type="scientific">Hohenbuehelia grisea</name>
    <dbReference type="NCBI Taxonomy" id="104357"/>
    <lineage>
        <taxon>Eukaryota</taxon>
        <taxon>Fungi</taxon>
        <taxon>Dikarya</taxon>
        <taxon>Basidiomycota</taxon>
        <taxon>Agaricomycotina</taxon>
        <taxon>Agaricomycetes</taxon>
        <taxon>Agaricomycetidae</taxon>
        <taxon>Agaricales</taxon>
        <taxon>Pleurotineae</taxon>
        <taxon>Pleurotaceae</taxon>
        <taxon>Hohenbuehelia</taxon>
    </lineage>
</organism>
<evidence type="ECO:0000313" key="3">
    <source>
        <dbReference type="Proteomes" id="UP001556367"/>
    </source>
</evidence>
<evidence type="ECO:0000256" key="1">
    <source>
        <dbReference type="SAM" id="MobiDB-lite"/>
    </source>
</evidence>
<dbReference type="EMBL" id="JASNQZ010000008">
    <property type="protein sequence ID" value="KAL0953403.1"/>
    <property type="molecule type" value="Genomic_DNA"/>
</dbReference>
<proteinExistence type="predicted"/>
<accession>A0ABR3JCH5</accession>
<evidence type="ECO:0008006" key="4">
    <source>
        <dbReference type="Google" id="ProtNLM"/>
    </source>
</evidence>
<feature type="region of interest" description="Disordered" evidence="1">
    <location>
        <begin position="338"/>
        <end position="386"/>
    </location>
</feature>
<sequence>MASLMQERQLTSLCSNPETLSKARAILRLAQLKTIPGSGHELGALATGLPAICALLASQRCLVQNIHLLHVEADPWLHSLNYNDVKRPAAQASACLGAKDFTKALSIVQAALDEQQTHRQSRTRSSQSFQNLFQQYGIPSSPAMIRQISDAEETLIRDHLPKEDTENLKGDLKLCLFYWTCRTLKVANFISVEDFQTFHEIPETTYKTIVSVLQRDFVSIKTPLRQAFKKAQSSSTKAARAPVSPTKHVSAATSTAPVRSPLKSSMKPKIRELPSGDALKKNSSLSTAPHGVQTQNPQSSSGSPAKRRKVDPPSEPKSTDALPPALIKSANKSIEPIEVSERHHASVSHPKKRRVVDEPMEAEAVPHVSRSPSRYQQRQSSSHDSMDVDAVVGTDEEEAPVEAHSQALLTSRRIRPVFLDHKQWYRRDPRLNRIWKEAVSHREEMVKLYDHPFEQYRPPIESQV</sequence>
<evidence type="ECO:0000313" key="2">
    <source>
        <dbReference type="EMBL" id="KAL0953403.1"/>
    </source>
</evidence>